<dbReference type="Proteomes" id="UP000005238">
    <property type="component" value="Unassembled WGS sequence"/>
</dbReference>
<organism evidence="2 3">
    <name type="scientific">Phytophthora ramorum</name>
    <name type="common">Sudden oak death agent</name>
    <dbReference type="NCBI Taxonomy" id="164328"/>
    <lineage>
        <taxon>Eukaryota</taxon>
        <taxon>Sar</taxon>
        <taxon>Stramenopiles</taxon>
        <taxon>Oomycota</taxon>
        <taxon>Peronosporomycetes</taxon>
        <taxon>Peronosporales</taxon>
        <taxon>Peronosporaceae</taxon>
        <taxon>Phytophthora</taxon>
    </lineage>
</organism>
<dbReference type="VEuPathDB" id="FungiDB:KRP22_9120"/>
<protein>
    <submittedName>
        <fullName evidence="2">Uncharacterized protein</fullName>
    </submittedName>
</protein>
<dbReference type="eggNOG" id="ENOG502RF1F">
    <property type="taxonomic scope" value="Eukaryota"/>
</dbReference>
<evidence type="ECO:0000256" key="1">
    <source>
        <dbReference type="SAM" id="MobiDB-lite"/>
    </source>
</evidence>
<reference evidence="2" key="2">
    <citation type="submission" date="2015-06" db="UniProtKB">
        <authorList>
            <consortium name="EnsemblProtists"/>
        </authorList>
    </citation>
    <scope>IDENTIFICATION</scope>
    <source>
        <strain evidence="2">Pr102</strain>
    </source>
</reference>
<evidence type="ECO:0000313" key="3">
    <source>
        <dbReference type="Proteomes" id="UP000005238"/>
    </source>
</evidence>
<sequence>MASSGEDLVTLDEALAFINFCDDVPHDESLQFSAMVPSFRDSFTLEDIDDLLDVEPVSMMLGPKTPSVEKRHVAGPIESPSPPMKKRMRSVASSSTVLQRRKKAELQTLRNEVGELGAFLNQLRKAVDCNGARNYKAVAYAGEGAVQDDEDLSEWHRHAIMQYQQRHQSEQMNRRLKEMLEQQWKISNKLRGTLHKRNVLDTTYDEKCKANIMEFVTTTPLDWSMRAAFNNVWSYLENTSDRSRKPNTLETKVNLTLPLRNSAACHFHKLHFLRKYEEEDRLIIIWSDIIQMTTKNLRVRTTAHSVFARSGTSPSNTCVMHTYLKLYLESPGGAEDVSPEDIRYGQEVVLGAFGRLMRQFWQGEQNRLLEAASC</sequence>
<dbReference type="OMA" id="WHRHAIM"/>
<dbReference type="EMBL" id="DS566031">
    <property type="status" value="NOT_ANNOTATED_CDS"/>
    <property type="molecule type" value="Genomic_DNA"/>
</dbReference>
<dbReference type="AlphaFoldDB" id="H3GPW9"/>
<feature type="region of interest" description="Disordered" evidence="1">
    <location>
        <begin position="63"/>
        <end position="87"/>
    </location>
</feature>
<name>H3GPW9_PHYRM</name>
<dbReference type="InParanoid" id="H3GPW9"/>
<keyword evidence="3" id="KW-1185">Reference proteome</keyword>
<dbReference type="VEuPathDB" id="FungiDB:KRP23_12156"/>
<dbReference type="EnsemblProtists" id="Phyra78784">
    <property type="protein sequence ID" value="Phyra78784"/>
    <property type="gene ID" value="Phyra78784"/>
</dbReference>
<proteinExistence type="predicted"/>
<accession>H3GPW9</accession>
<evidence type="ECO:0000313" key="2">
    <source>
        <dbReference type="EnsemblProtists" id="Phyra78784"/>
    </source>
</evidence>
<dbReference type="HOGENOM" id="CLU_040115_0_0_1"/>
<reference evidence="3" key="1">
    <citation type="journal article" date="2006" name="Science">
        <title>Phytophthora genome sequences uncover evolutionary origins and mechanisms of pathogenesis.</title>
        <authorList>
            <person name="Tyler B.M."/>
            <person name="Tripathy S."/>
            <person name="Zhang X."/>
            <person name="Dehal P."/>
            <person name="Jiang R.H."/>
            <person name="Aerts A."/>
            <person name="Arredondo F.D."/>
            <person name="Baxter L."/>
            <person name="Bensasson D."/>
            <person name="Beynon J.L."/>
            <person name="Chapman J."/>
            <person name="Damasceno C.M."/>
            <person name="Dorrance A.E."/>
            <person name="Dou D."/>
            <person name="Dickerman A.W."/>
            <person name="Dubchak I.L."/>
            <person name="Garbelotto M."/>
            <person name="Gijzen M."/>
            <person name="Gordon S.G."/>
            <person name="Govers F."/>
            <person name="Grunwald N.J."/>
            <person name="Huang W."/>
            <person name="Ivors K.L."/>
            <person name="Jones R.W."/>
            <person name="Kamoun S."/>
            <person name="Krampis K."/>
            <person name="Lamour K.H."/>
            <person name="Lee M.K."/>
            <person name="McDonald W.H."/>
            <person name="Medina M."/>
            <person name="Meijer H.J."/>
            <person name="Nordberg E.K."/>
            <person name="Maclean D.J."/>
            <person name="Ospina-Giraldo M.D."/>
            <person name="Morris P.F."/>
            <person name="Phuntumart V."/>
            <person name="Putnam N.H."/>
            <person name="Rash S."/>
            <person name="Rose J.K."/>
            <person name="Sakihama Y."/>
            <person name="Salamov A.A."/>
            <person name="Savidor A."/>
            <person name="Scheuring C.F."/>
            <person name="Smith B.M."/>
            <person name="Sobral B.W."/>
            <person name="Terry A."/>
            <person name="Torto-Alalibo T.A."/>
            <person name="Win J."/>
            <person name="Xu Z."/>
            <person name="Zhang H."/>
            <person name="Grigoriev I.V."/>
            <person name="Rokhsar D.S."/>
            <person name="Boore J.L."/>
        </authorList>
    </citation>
    <scope>NUCLEOTIDE SEQUENCE [LARGE SCALE GENOMIC DNA]</scope>
    <source>
        <strain evidence="3">Pr102</strain>
    </source>
</reference>